<feature type="short sequence motif" description="DGA/G" evidence="4">
    <location>
        <begin position="161"/>
        <end position="163"/>
    </location>
</feature>
<dbReference type="Pfam" id="PF01734">
    <property type="entry name" value="Patatin"/>
    <property type="match status" value="1"/>
</dbReference>
<name>M6DE16_9LEPT</name>
<feature type="domain" description="PNPLA" evidence="5">
    <location>
        <begin position="5"/>
        <end position="174"/>
    </location>
</feature>
<feature type="short sequence motif" description="GXSXG" evidence="4">
    <location>
        <begin position="36"/>
        <end position="40"/>
    </location>
</feature>
<dbReference type="GO" id="GO:0016042">
    <property type="term" value="P:lipid catabolic process"/>
    <property type="evidence" value="ECO:0007669"/>
    <property type="project" value="UniProtKB-UniRule"/>
</dbReference>
<protein>
    <submittedName>
        <fullName evidence="6">Phospholipase, patatin family</fullName>
    </submittedName>
</protein>
<dbReference type="PANTHER" id="PTHR14226">
    <property type="entry name" value="NEUROPATHY TARGET ESTERASE/SWISS CHEESE D.MELANOGASTER"/>
    <property type="match status" value="1"/>
</dbReference>
<dbReference type="PATRIC" id="fig|1218565.3.peg.888"/>
<dbReference type="SUPFAM" id="SSF52151">
    <property type="entry name" value="FabD/lysophospholipase-like"/>
    <property type="match status" value="1"/>
</dbReference>
<keyword evidence="3 4" id="KW-0443">Lipid metabolism</keyword>
<dbReference type="InterPro" id="IPR002641">
    <property type="entry name" value="PNPLA_dom"/>
</dbReference>
<dbReference type="AlphaFoldDB" id="M6DE16"/>
<dbReference type="CDD" id="cd07209">
    <property type="entry name" value="Pat_hypo_Ecoli_Z1214_like"/>
    <property type="match status" value="1"/>
</dbReference>
<evidence type="ECO:0000256" key="3">
    <source>
        <dbReference type="ARBA" id="ARBA00023098"/>
    </source>
</evidence>
<dbReference type="PROSITE" id="PS51635">
    <property type="entry name" value="PNPLA"/>
    <property type="match status" value="1"/>
</dbReference>
<proteinExistence type="predicted"/>
<evidence type="ECO:0000259" key="5">
    <source>
        <dbReference type="PROSITE" id="PS51635"/>
    </source>
</evidence>
<comment type="caution">
    <text evidence="6">The sequence shown here is derived from an EMBL/GenBank/DDBJ whole genome shotgun (WGS) entry which is preliminary data.</text>
</comment>
<dbReference type="EMBL" id="ANIK01000016">
    <property type="protein sequence ID" value="EMJ96810.1"/>
    <property type="molecule type" value="Genomic_DNA"/>
</dbReference>
<dbReference type="OrthoDB" id="9770965at2"/>
<organism evidence="6 7">
    <name type="scientific">Leptospira alstonii serovar Sichuan str. 79601</name>
    <dbReference type="NCBI Taxonomy" id="1218565"/>
    <lineage>
        <taxon>Bacteria</taxon>
        <taxon>Pseudomonadati</taxon>
        <taxon>Spirochaetota</taxon>
        <taxon>Spirochaetia</taxon>
        <taxon>Leptospirales</taxon>
        <taxon>Leptospiraceae</taxon>
        <taxon>Leptospira</taxon>
    </lineage>
</organism>
<evidence type="ECO:0000313" key="6">
    <source>
        <dbReference type="EMBL" id="EMJ96810.1"/>
    </source>
</evidence>
<accession>M6DE16</accession>
<dbReference type="Proteomes" id="UP000011988">
    <property type="component" value="Unassembled WGS sequence"/>
</dbReference>
<gene>
    <name evidence="6" type="ORF">LEP1GSC194_4267</name>
</gene>
<feature type="active site" description="Proton acceptor" evidence="4">
    <location>
        <position position="161"/>
    </location>
</feature>
<dbReference type="InterPro" id="IPR016035">
    <property type="entry name" value="Acyl_Trfase/lysoPLipase"/>
</dbReference>
<feature type="active site" description="Nucleophile" evidence="4">
    <location>
        <position position="38"/>
    </location>
</feature>
<evidence type="ECO:0000256" key="4">
    <source>
        <dbReference type="PROSITE-ProRule" id="PRU01161"/>
    </source>
</evidence>
<feature type="short sequence motif" description="GXGXXG" evidence="4">
    <location>
        <begin position="9"/>
        <end position="14"/>
    </location>
</feature>
<evidence type="ECO:0000256" key="2">
    <source>
        <dbReference type="ARBA" id="ARBA00022963"/>
    </source>
</evidence>
<dbReference type="GO" id="GO:0016787">
    <property type="term" value="F:hydrolase activity"/>
    <property type="evidence" value="ECO:0007669"/>
    <property type="project" value="UniProtKB-UniRule"/>
</dbReference>
<dbReference type="InterPro" id="IPR050301">
    <property type="entry name" value="NTE"/>
</dbReference>
<keyword evidence="1 4" id="KW-0378">Hydrolase</keyword>
<dbReference type="RefSeq" id="WP_020772540.1">
    <property type="nucleotide sequence ID" value="NZ_ANIK01000016.1"/>
</dbReference>
<sequence length="299" mass="33372">MKRALILSGGGARGAYQAGVLRYLEEIQFKPDIICGTSVGAITATAMGCGMNAAEITKLWKSIEAKKVMRYSIWSDLVDIFVKSYSPLTDTTPLKNLLYSHLDFRKLRKNPVEVIITAVNILTAELVFFRNKEIDIEHVMASSAIPMFFPWQYVDGKPHWDGGVMANTPILPAVERGATDIVVVLLSPVGGIDMGLPKTRREGLERVFELSLIGSYQTVMSNLNFEKKNKKGKKSRLTSLLSIPSADRPELKIRTIGPRTSLGFGSILNFSQVQADYLISRGYEDARIQFEEYYGRVIR</sequence>
<evidence type="ECO:0000313" key="7">
    <source>
        <dbReference type="Proteomes" id="UP000011988"/>
    </source>
</evidence>
<reference evidence="6 7" key="1">
    <citation type="submission" date="2013-01" db="EMBL/GenBank/DDBJ databases">
        <authorList>
            <person name="Harkins D.M."/>
            <person name="Durkin A.S."/>
            <person name="Brinkac L.M."/>
            <person name="Haft D.H."/>
            <person name="Selengut J.D."/>
            <person name="Sanka R."/>
            <person name="DePew J."/>
            <person name="Purushe J."/>
            <person name="Galloway R.L."/>
            <person name="Vinetz J.M."/>
            <person name="Sutton G.G."/>
            <person name="Nierman W.C."/>
            <person name="Fouts D.E."/>
        </authorList>
    </citation>
    <scope>NUCLEOTIDE SEQUENCE [LARGE SCALE GENOMIC DNA]</scope>
    <source>
        <strain evidence="6 7">79601</strain>
    </source>
</reference>
<dbReference type="Gene3D" id="3.40.1090.10">
    <property type="entry name" value="Cytosolic phospholipase A2 catalytic domain"/>
    <property type="match status" value="1"/>
</dbReference>
<evidence type="ECO:0000256" key="1">
    <source>
        <dbReference type="ARBA" id="ARBA00022801"/>
    </source>
</evidence>
<keyword evidence="2 4" id="KW-0442">Lipid degradation</keyword>
<dbReference type="PANTHER" id="PTHR14226:SF57">
    <property type="entry name" value="BLR7027 PROTEIN"/>
    <property type="match status" value="1"/>
</dbReference>